<sequence length="807" mass="87704">MSVRDQFKLLVGGLNARRTHPPSSQAQSAFSEFLDRSRFVSALIFLFTVATILLISSAGITTTMLPVMPNQVATVRVTASGSFSFESAERTRVAREQVRDRVPPVYRLDAEPLQRFEAAALDLLSQLELFDQRKHPTSPGGFNLGTATPEERQELATIVEAFNTRGPYSANLDDVAAVVNAGDAKTRAALFENGFAALRDLYAQGVQDGTLAGSVPGGITVFQIARPDGQVTPRPVQTLEQALTFLRVNLAAEGLSRSASLALFRLFRNGLVANVVFDREATQQREEAAVAQVPPITIGVVRGQTIIEPGDRVTPEQYEMLMAHRKYVREHTDTQLDENLTLFGRVLLVLAMVLASIIYIRIEDPETLLSNVRLGLLALVVIFNLAVVRAVYSFGGADFFVRDGSWASTLPYVAPTVIAPLLLAILIDAGSAIFMALLISIFTGVIYGNRLDLLVLTFLSSLVAIFFCRDARQRGKVVRAACAGGLTVAAFATLIGIADQTPWETISRQIVAGLITGLVTGVIVVGLLPVLESLFKRTTDITLLELTDYNHPLLRRMQLEAPGTYHHSLIVAQLAEYAANAIGANPLLARVCSLFHDVGKTAHAAFFSENQRDGVNPHQHEDPAVSARIIKQHVADGAELAHKHHLPNAVIDVIQQHHGTTLVRYFYQRALDRSRAPFPAKPTANDAAKPQSAIPFPSAAPAAIDEASFRYDGPKPHTKESAIISLADAVEAASRSLRQTTPAQLSELIDRIVGERIEDGQLDEAPLSLVEITRIKNSFQFTLLNMLHGRVSYPPVAETPPSAQAKA</sequence>
<organism evidence="3 4">
    <name type="scientific">Opitutus terrae (strain DSM 11246 / JCM 15787 / PB90-1)</name>
    <dbReference type="NCBI Taxonomy" id="452637"/>
    <lineage>
        <taxon>Bacteria</taxon>
        <taxon>Pseudomonadati</taxon>
        <taxon>Verrucomicrobiota</taxon>
        <taxon>Opitutia</taxon>
        <taxon>Opitutales</taxon>
        <taxon>Opitutaceae</taxon>
        <taxon>Opitutus</taxon>
    </lineage>
</organism>
<dbReference type="SMART" id="SM00471">
    <property type="entry name" value="HDc"/>
    <property type="match status" value="1"/>
</dbReference>
<dbReference type="Gene3D" id="1.10.3210.10">
    <property type="entry name" value="Hypothetical protein af1432"/>
    <property type="match status" value="1"/>
</dbReference>
<dbReference type="NCBIfam" id="TIGR00277">
    <property type="entry name" value="HDIG"/>
    <property type="match status" value="1"/>
</dbReference>
<dbReference type="Pfam" id="PF01966">
    <property type="entry name" value="HD"/>
    <property type="match status" value="1"/>
</dbReference>
<feature type="transmembrane region" description="Helical" evidence="1">
    <location>
        <begin position="412"/>
        <end position="445"/>
    </location>
</feature>
<reference evidence="3 4" key="1">
    <citation type="journal article" date="2011" name="J. Bacteriol.">
        <title>Genome sequence of the verrucomicrobium Opitutus terrae PB90-1, an abundant inhabitant of rice paddy soil ecosystems.</title>
        <authorList>
            <person name="van Passel M.W."/>
            <person name="Kant R."/>
            <person name="Palva A."/>
            <person name="Copeland A."/>
            <person name="Lucas S."/>
            <person name="Lapidus A."/>
            <person name="Glavina del Rio T."/>
            <person name="Pitluck S."/>
            <person name="Goltsman E."/>
            <person name="Clum A."/>
            <person name="Sun H."/>
            <person name="Schmutz J."/>
            <person name="Larimer F.W."/>
            <person name="Land M.L."/>
            <person name="Hauser L."/>
            <person name="Kyrpides N."/>
            <person name="Mikhailova N."/>
            <person name="Richardson P.P."/>
            <person name="Janssen P.H."/>
            <person name="de Vos W.M."/>
            <person name="Smidt H."/>
        </authorList>
    </citation>
    <scope>NUCLEOTIDE SEQUENCE [LARGE SCALE GENOMIC DNA]</scope>
    <source>
        <strain evidence="4">DSM 11246 / JCM 15787 / PB90-1</strain>
    </source>
</reference>
<keyword evidence="4" id="KW-1185">Reference proteome</keyword>
<dbReference type="KEGG" id="ote:Oter_2523"/>
<evidence type="ECO:0000313" key="3">
    <source>
        <dbReference type="EMBL" id="ACB75805.1"/>
    </source>
</evidence>
<keyword evidence="1" id="KW-0472">Membrane</keyword>
<dbReference type="InterPro" id="IPR052722">
    <property type="entry name" value="PgpH_phosphodiesterase"/>
</dbReference>
<dbReference type="EMBL" id="CP001032">
    <property type="protein sequence ID" value="ACB75805.1"/>
    <property type="molecule type" value="Genomic_DNA"/>
</dbReference>
<feature type="transmembrane region" description="Helical" evidence="1">
    <location>
        <begin position="480"/>
        <end position="498"/>
    </location>
</feature>
<gene>
    <name evidence="3" type="ordered locus">Oter_2523</name>
</gene>
<feature type="transmembrane region" description="Helical" evidence="1">
    <location>
        <begin position="451"/>
        <end position="468"/>
    </location>
</feature>
<name>B1ZT16_OPITP</name>
<feature type="domain" description="HD/PDEase" evidence="2">
    <location>
        <begin position="560"/>
        <end position="742"/>
    </location>
</feature>
<dbReference type="InterPro" id="IPR006674">
    <property type="entry name" value="HD_domain"/>
</dbReference>
<dbReference type="PANTHER" id="PTHR36442">
    <property type="entry name" value="CYCLIC-DI-AMP PHOSPHODIESTERASE PGPH"/>
    <property type="match status" value="1"/>
</dbReference>
<evidence type="ECO:0000256" key="1">
    <source>
        <dbReference type="SAM" id="Phobius"/>
    </source>
</evidence>
<feature type="transmembrane region" description="Helical" evidence="1">
    <location>
        <begin position="342"/>
        <end position="362"/>
    </location>
</feature>
<keyword evidence="1" id="KW-1133">Transmembrane helix</keyword>
<dbReference type="OrthoDB" id="9806952at2"/>
<dbReference type="Pfam" id="PF07698">
    <property type="entry name" value="7TM-7TMR_HD"/>
    <property type="match status" value="1"/>
</dbReference>
<feature type="transmembrane region" description="Helical" evidence="1">
    <location>
        <begin position="510"/>
        <end position="531"/>
    </location>
</feature>
<dbReference type="GO" id="GO:0016787">
    <property type="term" value="F:hydrolase activity"/>
    <property type="evidence" value="ECO:0007669"/>
    <property type="project" value="UniProtKB-KW"/>
</dbReference>
<dbReference type="InterPro" id="IPR006675">
    <property type="entry name" value="HDIG_dom"/>
</dbReference>
<dbReference type="RefSeq" id="WP_012375340.1">
    <property type="nucleotide sequence ID" value="NC_010571.1"/>
</dbReference>
<evidence type="ECO:0000259" key="2">
    <source>
        <dbReference type="SMART" id="SM00471"/>
    </source>
</evidence>
<dbReference type="InterPro" id="IPR011624">
    <property type="entry name" value="Metal-dep_PHydrolase_7TM_extra"/>
</dbReference>
<dbReference type="InterPro" id="IPR011621">
    <property type="entry name" value="Metal-dep_PHydrolase_7TM_intra"/>
</dbReference>
<evidence type="ECO:0000313" key="4">
    <source>
        <dbReference type="Proteomes" id="UP000007013"/>
    </source>
</evidence>
<dbReference type="Proteomes" id="UP000007013">
    <property type="component" value="Chromosome"/>
</dbReference>
<feature type="transmembrane region" description="Helical" evidence="1">
    <location>
        <begin position="39"/>
        <end position="60"/>
    </location>
</feature>
<dbReference type="HOGENOM" id="CLU_015767_1_0_0"/>
<keyword evidence="3" id="KW-0378">Hydrolase</keyword>
<feature type="transmembrane region" description="Helical" evidence="1">
    <location>
        <begin position="374"/>
        <end position="392"/>
    </location>
</feature>
<proteinExistence type="predicted"/>
<dbReference type="AlphaFoldDB" id="B1ZT16"/>
<protein>
    <submittedName>
        <fullName evidence="3">Metal dependent phosphohydrolase</fullName>
    </submittedName>
</protein>
<dbReference type="PANTHER" id="PTHR36442:SF1">
    <property type="entry name" value="CYCLIC-DI-AMP PHOSPHODIESTERASE PGPH"/>
    <property type="match status" value="1"/>
</dbReference>
<dbReference type="Pfam" id="PF07697">
    <property type="entry name" value="7TMR-HDED"/>
    <property type="match status" value="1"/>
</dbReference>
<accession>B1ZT16</accession>
<dbReference type="InterPro" id="IPR003607">
    <property type="entry name" value="HD/PDEase_dom"/>
</dbReference>
<keyword evidence="1" id="KW-0812">Transmembrane</keyword>
<dbReference type="CDD" id="cd00077">
    <property type="entry name" value="HDc"/>
    <property type="match status" value="1"/>
</dbReference>
<dbReference type="eggNOG" id="COG1480">
    <property type="taxonomic scope" value="Bacteria"/>
</dbReference>
<dbReference type="STRING" id="452637.Oter_2523"/>
<dbReference type="SUPFAM" id="SSF109604">
    <property type="entry name" value="HD-domain/PDEase-like"/>
    <property type="match status" value="1"/>
</dbReference>